<dbReference type="Pfam" id="PF01432">
    <property type="entry name" value="Peptidase_M3"/>
    <property type="match status" value="1"/>
</dbReference>
<dbReference type="PANTHER" id="PTHR43660">
    <property type="entry name" value="DIPEPTIDYL CARBOXYPEPTIDASE"/>
    <property type="match status" value="1"/>
</dbReference>
<sequence>MTKLVPMTNLLLSRSTLPFQLPDFAGISDADILPALQAGIDEHDEQITAIIENPALPDFVNTVEALETSGQLLRRVLQVFYALYAADGTESRQNLIAEVSARYSAHSSELLLNTALYERCAAALETTAQALTEEQRRTTQKWLDQFTEAGAHLPEATKKKLKDISAELSAVATEFTQRQLAAQKQAAVLVTYREQLAGLSESQIESLKAAATESGQDGYLIQLELPMIQSLAGSLSHRPLRERLFKASFTRGDSDTHGTDELVLKMVRLRAEKAALLGQPDYAHTVLAQRTAPDAAAVEKLVNDVVPAAMAQARAERDRLAEFARDTDGLEDFAVWDHAYYETKLRAAEYAVDEDETKKYFQLEKVLEDGVFFAAEKLYGITMVPRTDLSGYAPDVRVWEVRDGDGAAIGLFLGDYFTRSTKQGGAWMTSFRDATDLLDELPVVLNVMNIVPAPAGQPTLLSLDEVTTVFHEFGHALHGLLSTVEYPSVSGTSVPQDFVEFPSQFNEMWALWPEVVANFATHVDTGEVLDAATLAKIDQAQKFGQGYATTEYLAAVLIDWAWHRLSADEAAEIPDVAAFEEQVLAQAGIDTSIVPPRYRSNFFKHVFSGPGYAAGYYSYFWSEVLDADAEAWMRTNGGLDRTAGMKYRNEVLAMGDAREPMESYAAFTGRQPSAEHLLRRRGLAA</sequence>
<evidence type="ECO:0000313" key="9">
    <source>
        <dbReference type="EMBL" id="MFC0581107.1"/>
    </source>
</evidence>
<dbReference type="Gene3D" id="1.10.1370.10">
    <property type="entry name" value="Neurolysin, domain 3"/>
    <property type="match status" value="1"/>
</dbReference>
<dbReference type="Gene3D" id="1.10.1370.40">
    <property type="match status" value="1"/>
</dbReference>
<dbReference type="InterPro" id="IPR024079">
    <property type="entry name" value="MetalloPept_cat_dom_sf"/>
</dbReference>
<dbReference type="InterPro" id="IPR034005">
    <property type="entry name" value="M3A_DCP"/>
</dbReference>
<accession>A0ABV6P9Q7</accession>
<evidence type="ECO:0000256" key="4">
    <source>
        <dbReference type="ARBA" id="ARBA00022801"/>
    </source>
</evidence>
<dbReference type="EMBL" id="JBHLUB010000001">
    <property type="protein sequence ID" value="MFC0581107.1"/>
    <property type="molecule type" value="Genomic_DNA"/>
</dbReference>
<keyword evidence="6 7" id="KW-0482">Metalloprotease</keyword>
<comment type="caution">
    <text evidence="9">The sequence shown here is derived from an EMBL/GenBank/DDBJ whole genome shotgun (WGS) entry which is preliminary data.</text>
</comment>
<dbReference type="Gene3D" id="3.40.390.10">
    <property type="entry name" value="Collagenase (Catalytic Domain)"/>
    <property type="match status" value="1"/>
</dbReference>
<protein>
    <submittedName>
        <fullName evidence="9">M3 family metallopeptidase</fullName>
    </submittedName>
</protein>
<dbReference type="InterPro" id="IPR045090">
    <property type="entry name" value="Pept_M3A_M3B"/>
</dbReference>
<comment type="similarity">
    <text evidence="1 7">Belongs to the peptidase M3 family.</text>
</comment>
<evidence type="ECO:0000259" key="8">
    <source>
        <dbReference type="Pfam" id="PF01432"/>
    </source>
</evidence>
<evidence type="ECO:0000313" key="10">
    <source>
        <dbReference type="Proteomes" id="UP001589862"/>
    </source>
</evidence>
<dbReference type="SUPFAM" id="SSF55486">
    <property type="entry name" value="Metalloproteases ('zincins'), catalytic domain"/>
    <property type="match status" value="1"/>
</dbReference>
<keyword evidence="10" id="KW-1185">Reference proteome</keyword>
<evidence type="ECO:0000256" key="2">
    <source>
        <dbReference type="ARBA" id="ARBA00022670"/>
    </source>
</evidence>
<feature type="domain" description="Peptidase M3A/M3B catalytic" evidence="8">
    <location>
        <begin position="236"/>
        <end position="682"/>
    </location>
</feature>
<reference evidence="9 10" key="1">
    <citation type="submission" date="2024-09" db="EMBL/GenBank/DDBJ databases">
        <authorList>
            <person name="Sun Q."/>
            <person name="Mori K."/>
        </authorList>
    </citation>
    <scope>NUCLEOTIDE SEQUENCE [LARGE SCALE GENOMIC DNA]</scope>
    <source>
        <strain evidence="9 10">NCAIM B.02604</strain>
    </source>
</reference>
<dbReference type="PANTHER" id="PTHR43660:SF1">
    <property type="entry name" value="DIPEPTIDYL CARBOXYPEPTIDASE"/>
    <property type="match status" value="1"/>
</dbReference>
<dbReference type="CDD" id="cd06456">
    <property type="entry name" value="M3A_DCP"/>
    <property type="match status" value="1"/>
</dbReference>
<evidence type="ECO:0000256" key="1">
    <source>
        <dbReference type="ARBA" id="ARBA00006040"/>
    </source>
</evidence>
<name>A0ABV6P9Q7_9MICC</name>
<dbReference type="RefSeq" id="WP_377457678.1">
    <property type="nucleotide sequence ID" value="NZ_JBHLUB010000001.1"/>
</dbReference>
<proteinExistence type="inferred from homology"/>
<evidence type="ECO:0000256" key="7">
    <source>
        <dbReference type="RuleBase" id="RU003435"/>
    </source>
</evidence>
<evidence type="ECO:0000256" key="3">
    <source>
        <dbReference type="ARBA" id="ARBA00022723"/>
    </source>
</evidence>
<keyword evidence="3 7" id="KW-0479">Metal-binding</keyword>
<gene>
    <name evidence="9" type="ORF">ACFFFR_01710</name>
</gene>
<comment type="cofactor">
    <cofactor evidence="7">
        <name>Zn(2+)</name>
        <dbReference type="ChEBI" id="CHEBI:29105"/>
    </cofactor>
    <text evidence="7">Binds 1 zinc ion.</text>
</comment>
<organism evidence="9 10">
    <name type="scientific">Micrococcoides hystricis</name>
    <dbReference type="NCBI Taxonomy" id="1572761"/>
    <lineage>
        <taxon>Bacteria</taxon>
        <taxon>Bacillati</taxon>
        <taxon>Actinomycetota</taxon>
        <taxon>Actinomycetes</taxon>
        <taxon>Micrococcales</taxon>
        <taxon>Micrococcaceae</taxon>
        <taxon>Micrococcoides</taxon>
    </lineage>
</organism>
<keyword evidence="2 7" id="KW-0645">Protease</keyword>
<dbReference type="Proteomes" id="UP001589862">
    <property type="component" value="Unassembled WGS sequence"/>
</dbReference>
<keyword evidence="5 7" id="KW-0862">Zinc</keyword>
<keyword evidence="4 7" id="KW-0378">Hydrolase</keyword>
<evidence type="ECO:0000256" key="5">
    <source>
        <dbReference type="ARBA" id="ARBA00022833"/>
    </source>
</evidence>
<evidence type="ECO:0000256" key="6">
    <source>
        <dbReference type="ARBA" id="ARBA00023049"/>
    </source>
</evidence>
<dbReference type="InterPro" id="IPR001567">
    <property type="entry name" value="Pept_M3A_M3B_dom"/>
</dbReference>
<dbReference type="InterPro" id="IPR024077">
    <property type="entry name" value="Neurolysin/TOP_dom2"/>
</dbReference>